<dbReference type="Pfam" id="PF01370">
    <property type="entry name" value="Epimerase"/>
    <property type="match status" value="1"/>
</dbReference>
<dbReference type="InterPro" id="IPR036291">
    <property type="entry name" value="NAD(P)-bd_dom_sf"/>
</dbReference>
<gene>
    <name evidence="3" type="ORF">CDV28_1044</name>
</gene>
<dbReference type="EMBL" id="NQJD01000004">
    <property type="protein sequence ID" value="TAA75663.1"/>
    <property type="molecule type" value="Genomic_DNA"/>
</dbReference>
<dbReference type="InterPro" id="IPR001509">
    <property type="entry name" value="Epimerase_deHydtase"/>
</dbReference>
<accession>A0A521G3W4</accession>
<comment type="caution">
    <text evidence="3">The sequence shown here is derived from an EMBL/GenBank/DDBJ whole genome shotgun (WGS) entry which is preliminary data.</text>
</comment>
<sequence>MTISTCEQFRDVSVLITGATGFTGRVLTKKLAAAGAQIRAIARPTSQLGDLADLNVTWLKGEVFDPETVRRAADGVEYIFHIAAAYRQENATEEDYRRVHVYSTQLLAEVVKDQTKFKRFIHVSTVGVHGHIPGDDLADETYRFSPGDSYQRTKLEAEQWLTDFATRSGIPHTVIRPGAILGPGDERLLKIFKMVQNGFILMLGSGKGMYHLIHVEDLTDILLAAAVSDKARSQVFIAANDEPISIIGMGKVIAKTLQKKIRVIRLPIWPFFLAADLCKVICTPLGIQPPLYRRRVAFYTKDRKFNNTKLKQLLGYSFRYSNESGLAETARWYKQQGWLAGSAAKKQPLREIFYCKYITDGLVSSLSRYVEPAIGPASDFVGLSLL</sequence>
<organism evidence="3 4">
    <name type="scientific">Candidatus Electronema aureum</name>
    <dbReference type="NCBI Taxonomy" id="2005002"/>
    <lineage>
        <taxon>Bacteria</taxon>
        <taxon>Pseudomonadati</taxon>
        <taxon>Thermodesulfobacteriota</taxon>
        <taxon>Desulfobulbia</taxon>
        <taxon>Desulfobulbales</taxon>
        <taxon>Desulfobulbaceae</taxon>
        <taxon>Candidatus Electronema</taxon>
    </lineage>
</organism>
<proteinExistence type="inferred from homology"/>
<keyword evidence="4" id="KW-1185">Reference proteome</keyword>
<evidence type="ECO:0000256" key="1">
    <source>
        <dbReference type="ARBA" id="ARBA00007637"/>
    </source>
</evidence>
<dbReference type="Proteomes" id="UP000316238">
    <property type="component" value="Unassembled WGS sequence"/>
</dbReference>
<protein>
    <submittedName>
        <fullName evidence="3">Nucleoside-diphosphate-sugar epimerase</fullName>
    </submittedName>
</protein>
<evidence type="ECO:0000313" key="3">
    <source>
        <dbReference type="EMBL" id="TAA75663.1"/>
    </source>
</evidence>
<dbReference type="PANTHER" id="PTHR43000">
    <property type="entry name" value="DTDP-D-GLUCOSE 4,6-DEHYDRATASE-RELATED"/>
    <property type="match status" value="1"/>
</dbReference>
<evidence type="ECO:0000259" key="2">
    <source>
        <dbReference type="Pfam" id="PF01370"/>
    </source>
</evidence>
<dbReference type="AlphaFoldDB" id="A0A521G3W4"/>
<dbReference type="SUPFAM" id="SSF51735">
    <property type="entry name" value="NAD(P)-binding Rossmann-fold domains"/>
    <property type="match status" value="1"/>
</dbReference>
<name>A0A521G3W4_9BACT</name>
<dbReference type="Gene3D" id="3.40.50.720">
    <property type="entry name" value="NAD(P)-binding Rossmann-like Domain"/>
    <property type="match status" value="1"/>
</dbReference>
<reference evidence="3" key="1">
    <citation type="submission" date="2017-07" db="EMBL/GenBank/DDBJ databases">
        <title>The cable genome - Insights into the physiology and evolution of filamentous bacteria capable of sulfide oxidation via long distance electron transfer.</title>
        <authorList>
            <person name="Thorup C."/>
            <person name="Bjerg J.T."/>
            <person name="Schreiber L."/>
            <person name="Nielsen L.P."/>
            <person name="Kjeldsen K.U."/>
            <person name="Boesen T."/>
            <person name="Boggild A."/>
            <person name="Meysman F."/>
            <person name="Geelhoed J."/>
            <person name="Schramm A."/>
        </authorList>
    </citation>
    <scope>NUCLEOTIDE SEQUENCE [LARGE SCALE GENOMIC DNA]</scope>
    <source>
        <strain evidence="3">GS</strain>
    </source>
</reference>
<evidence type="ECO:0000313" key="4">
    <source>
        <dbReference type="Proteomes" id="UP000316238"/>
    </source>
</evidence>
<feature type="domain" description="NAD-dependent epimerase/dehydratase" evidence="2">
    <location>
        <begin position="14"/>
        <end position="228"/>
    </location>
</feature>
<comment type="similarity">
    <text evidence="1">Belongs to the NAD(P)-dependent epimerase/dehydratase family.</text>
</comment>